<evidence type="ECO:0000313" key="1">
    <source>
        <dbReference type="EMBL" id="SEK77046.1"/>
    </source>
</evidence>
<accession>A0A1H7JRU7</accession>
<dbReference type="OrthoDB" id="9866406at2"/>
<name>A0A1H7JRU7_9GAMM</name>
<protein>
    <submittedName>
        <fullName evidence="1">Uncharacterized protein</fullName>
    </submittedName>
</protein>
<dbReference type="AlphaFoldDB" id="A0A1H7JRU7"/>
<dbReference type="EMBL" id="FOBI01000002">
    <property type="protein sequence ID" value="SEK77046.1"/>
    <property type="molecule type" value="Genomic_DNA"/>
</dbReference>
<reference evidence="2" key="1">
    <citation type="submission" date="2016-10" db="EMBL/GenBank/DDBJ databases">
        <authorList>
            <person name="Varghese N."/>
            <person name="Submissions S."/>
        </authorList>
    </citation>
    <scope>NUCLEOTIDE SEQUENCE [LARGE SCALE GENOMIC DNA]</scope>
    <source>
        <strain evidence="2">CGMCC 1.9127</strain>
    </source>
</reference>
<gene>
    <name evidence="1" type="ORF">SAMN05216262_102326</name>
</gene>
<proteinExistence type="predicted"/>
<dbReference type="Proteomes" id="UP000199297">
    <property type="component" value="Unassembled WGS sequence"/>
</dbReference>
<keyword evidence="2" id="KW-1185">Reference proteome</keyword>
<dbReference type="RefSeq" id="WP_085283349.1">
    <property type="nucleotide sequence ID" value="NZ_FOBI01000002.1"/>
</dbReference>
<organism evidence="1 2">
    <name type="scientific">Colwellia chukchiensis</name>
    <dbReference type="NCBI Taxonomy" id="641665"/>
    <lineage>
        <taxon>Bacteria</taxon>
        <taxon>Pseudomonadati</taxon>
        <taxon>Pseudomonadota</taxon>
        <taxon>Gammaproteobacteria</taxon>
        <taxon>Alteromonadales</taxon>
        <taxon>Colwelliaceae</taxon>
        <taxon>Colwellia</taxon>
    </lineage>
</organism>
<sequence>MNQEKKEMFKEFKHMLGSGALRILLNIKIGEPALNGLAEQLHRDNARFHNNNINIAKCYKFLKYQLNKFGLAGIQQIDKDEIDLTRLFRFKFDFKVEDSEVNFLIPEAWAILRLPNTEDQRIIRYRIFMNCTHKDVDSVKLSETIMSLHHIAQSQDKFEWVAPSGIKFVLYKERMLGFSEYATDHLERNYVQPYLQWTKGQNTRPKILTLPEIISRV</sequence>
<evidence type="ECO:0000313" key="2">
    <source>
        <dbReference type="Proteomes" id="UP000199297"/>
    </source>
</evidence>